<keyword evidence="2" id="KW-0378">Hydrolase</keyword>
<dbReference type="GO" id="GO:0009166">
    <property type="term" value="P:nucleotide catabolic process"/>
    <property type="evidence" value="ECO:0007669"/>
    <property type="project" value="InterPro"/>
</dbReference>
<dbReference type="Gene3D" id="3.60.21.10">
    <property type="match status" value="1"/>
</dbReference>
<gene>
    <name evidence="6" type="ORF">SAMN04489719_1817</name>
</gene>
<evidence type="ECO:0000256" key="3">
    <source>
        <dbReference type="SAM" id="MobiDB-lite"/>
    </source>
</evidence>
<feature type="chain" id="PRO_5009029182" evidence="2">
    <location>
        <begin position="31"/>
        <end position="733"/>
    </location>
</feature>
<dbReference type="AlphaFoldDB" id="A0A1H1QEA2"/>
<evidence type="ECO:0000256" key="1">
    <source>
        <dbReference type="ARBA" id="ARBA00022729"/>
    </source>
</evidence>
<accession>A0A1H1QEA2</accession>
<dbReference type="InterPro" id="IPR029052">
    <property type="entry name" value="Metallo-depent_PP-like"/>
</dbReference>
<evidence type="ECO:0000313" key="7">
    <source>
        <dbReference type="Proteomes" id="UP000199649"/>
    </source>
</evidence>
<feature type="domain" description="Calcineurin-like phosphoesterase" evidence="4">
    <location>
        <begin position="45"/>
        <end position="273"/>
    </location>
</feature>
<dbReference type="PANTHER" id="PTHR11575">
    <property type="entry name" value="5'-NUCLEOTIDASE-RELATED"/>
    <property type="match status" value="1"/>
</dbReference>
<dbReference type="PRINTS" id="PR01607">
    <property type="entry name" value="APYRASEFAMLY"/>
</dbReference>
<keyword evidence="7" id="KW-1185">Reference proteome</keyword>
<dbReference type="InterPro" id="IPR004843">
    <property type="entry name" value="Calcineurin-like_PHP"/>
</dbReference>
<dbReference type="GO" id="GO:0008768">
    <property type="term" value="F:UDP-sugar diphosphatase activity"/>
    <property type="evidence" value="ECO:0007669"/>
    <property type="project" value="TreeGrafter"/>
</dbReference>
<feature type="signal peptide" evidence="2">
    <location>
        <begin position="1"/>
        <end position="30"/>
    </location>
</feature>
<organism evidence="6 7">
    <name type="scientific">Agrococcus carbonis</name>
    <dbReference type="NCBI Taxonomy" id="684552"/>
    <lineage>
        <taxon>Bacteria</taxon>
        <taxon>Bacillati</taxon>
        <taxon>Actinomycetota</taxon>
        <taxon>Actinomycetes</taxon>
        <taxon>Micrococcales</taxon>
        <taxon>Microbacteriaceae</taxon>
        <taxon>Agrococcus</taxon>
    </lineage>
</organism>
<dbReference type="EMBL" id="LT629734">
    <property type="protein sequence ID" value="SDS21871.1"/>
    <property type="molecule type" value="Genomic_DNA"/>
</dbReference>
<keyword evidence="2" id="KW-0547">Nucleotide-binding</keyword>
<dbReference type="Gene3D" id="3.90.780.10">
    <property type="entry name" value="5'-Nucleotidase, C-terminal domain"/>
    <property type="match status" value="1"/>
</dbReference>
<dbReference type="PANTHER" id="PTHR11575:SF24">
    <property type="entry name" value="5'-NUCLEOTIDASE"/>
    <property type="match status" value="1"/>
</dbReference>
<feature type="region of interest" description="Disordered" evidence="3">
    <location>
        <begin position="704"/>
        <end position="733"/>
    </location>
</feature>
<proteinExistence type="inferred from homology"/>
<dbReference type="InterPro" id="IPR006179">
    <property type="entry name" value="5_nucleotidase/apyrase"/>
</dbReference>
<sequence length="733" mass="75479">MNKTMKRSAAIGAACAVGLGLVALPQAAVAAPIDVDPDTTAVVSLLHFNDFHGRLDKATTVQFAGTIERLRADYPSSTVLLSGGDNIGASNFTSASQQDEPTLEVLNALEVDAAAVGNHEFDRGVDDLTGRVDALADFPYLSANVTRDGAPIGPAFETFEIDGITVAVVGAVTQQTPSLVDGSGIVGLEFGDPVAAVNAVAAELSDGDAANGEADVVVAEIHDGSQLTLPANAPQSEQEATFAPDAAAGGAFGDMVNGLSADVDVIFNGHTHRTYSWLAPVPGVEGATRPIVQSNEYSNLIGQVVLAVDRASGDVSVEVLANHARTTDAVAGLVAEYPRAAAVQQIVDAAVDRAAVIGNVEVGTISGPITVPALSNGNRGEESTSAQMVANMYRDQLADASRGGADIGVVNPGGVRDSFLYEPTAPETEPGIVRLAEANTMLPFINNLWSITMTGAQLDTLLEQQWQRTAAGEPLTTGRTYLQLGLSDNVTYVSDPSRAFDDRVSDIAIDGELITPDQEIRVASASFLMGVNGGTPGDNFWAFAEGTDERDSGLVDQDALLAYLAANPGLAPDYSVRHVDVVGLPDGAVDAGAEVAVEVRQVDRIRSLGAEASTTVEVVDESGAVIGSGDVVVQNDAQGAPLTTAAEVTFTATFAGDGTEPALQTYALRADNGTLIPFQVLVTPAPATGSGPGHPVFGDAHPVHGDDHPGRAVGRGGEHPVFGELPGKGKRAF</sequence>
<reference evidence="7" key="1">
    <citation type="submission" date="2016-10" db="EMBL/GenBank/DDBJ databases">
        <authorList>
            <person name="Varghese N."/>
            <person name="Submissions S."/>
        </authorList>
    </citation>
    <scope>NUCLEOTIDE SEQUENCE [LARGE SCALE GENOMIC DNA]</scope>
    <source>
        <strain evidence="7">DSM 22965</strain>
    </source>
</reference>
<dbReference type="Pfam" id="PF02872">
    <property type="entry name" value="5_nucleotid_C"/>
    <property type="match status" value="1"/>
</dbReference>
<name>A0A1H1QEA2_9MICO</name>
<evidence type="ECO:0000313" key="6">
    <source>
        <dbReference type="EMBL" id="SDS21871.1"/>
    </source>
</evidence>
<dbReference type="SUPFAM" id="SSF56300">
    <property type="entry name" value="Metallo-dependent phosphatases"/>
    <property type="match status" value="1"/>
</dbReference>
<comment type="similarity">
    <text evidence="2">Belongs to the 5'-nucleotidase family.</text>
</comment>
<dbReference type="InterPro" id="IPR008334">
    <property type="entry name" value="5'-Nucleotdase_C"/>
</dbReference>
<dbReference type="Pfam" id="PF00149">
    <property type="entry name" value="Metallophos"/>
    <property type="match status" value="1"/>
</dbReference>
<dbReference type="STRING" id="684552.SAMN04489719_1817"/>
<feature type="domain" description="5'-Nucleotidase C-terminal" evidence="5">
    <location>
        <begin position="363"/>
        <end position="534"/>
    </location>
</feature>
<dbReference type="SUPFAM" id="SSF55816">
    <property type="entry name" value="5'-nucleotidase (syn. UDP-sugar hydrolase), C-terminal domain"/>
    <property type="match status" value="1"/>
</dbReference>
<dbReference type="GO" id="GO:0008253">
    <property type="term" value="F:5'-nucleotidase activity"/>
    <property type="evidence" value="ECO:0007669"/>
    <property type="project" value="TreeGrafter"/>
</dbReference>
<keyword evidence="1 2" id="KW-0732">Signal</keyword>
<protein>
    <submittedName>
        <fullName evidence="6">2',3'-cyclic-nucleotide 2'-phosphodiesterase/5'-or 3'-nucleotidase, 5'-nucleotidase family</fullName>
    </submittedName>
</protein>
<dbReference type="GO" id="GO:0000166">
    <property type="term" value="F:nucleotide binding"/>
    <property type="evidence" value="ECO:0007669"/>
    <property type="project" value="UniProtKB-KW"/>
</dbReference>
<evidence type="ECO:0000259" key="4">
    <source>
        <dbReference type="Pfam" id="PF00149"/>
    </source>
</evidence>
<evidence type="ECO:0000256" key="2">
    <source>
        <dbReference type="RuleBase" id="RU362119"/>
    </source>
</evidence>
<dbReference type="GO" id="GO:0030288">
    <property type="term" value="C:outer membrane-bounded periplasmic space"/>
    <property type="evidence" value="ECO:0007669"/>
    <property type="project" value="TreeGrafter"/>
</dbReference>
<dbReference type="InterPro" id="IPR036907">
    <property type="entry name" value="5'-Nucleotdase_C_sf"/>
</dbReference>
<dbReference type="Proteomes" id="UP000199649">
    <property type="component" value="Chromosome I"/>
</dbReference>
<evidence type="ECO:0000259" key="5">
    <source>
        <dbReference type="Pfam" id="PF02872"/>
    </source>
</evidence>
<dbReference type="RefSeq" id="WP_172802006.1">
    <property type="nucleotide sequence ID" value="NZ_LT629734.1"/>
</dbReference>